<dbReference type="VEuPathDB" id="TriTrypDB:LpyrH10_15_1660"/>
<feature type="transmembrane region" description="Helical" evidence="2">
    <location>
        <begin position="189"/>
        <end position="212"/>
    </location>
</feature>
<evidence type="ECO:0000256" key="2">
    <source>
        <dbReference type="SAM" id="Phobius"/>
    </source>
</evidence>
<feature type="region of interest" description="Disordered" evidence="1">
    <location>
        <begin position="311"/>
        <end position="342"/>
    </location>
</feature>
<keyword evidence="2" id="KW-0472">Membrane</keyword>
<comment type="caution">
    <text evidence="3">The sequence shown here is derived from an EMBL/GenBank/DDBJ whole genome shotgun (WGS) entry which is preliminary data.</text>
</comment>
<evidence type="ECO:0000256" key="1">
    <source>
        <dbReference type="SAM" id="MobiDB-lite"/>
    </source>
</evidence>
<dbReference type="RefSeq" id="XP_015656430.1">
    <property type="nucleotide sequence ID" value="XM_015805137.1"/>
</dbReference>
<name>A0A0N0DTU7_LEPPY</name>
<feature type="transmembrane region" description="Helical" evidence="2">
    <location>
        <begin position="42"/>
        <end position="62"/>
    </location>
</feature>
<organism evidence="3 4">
    <name type="scientific">Leptomonas pyrrhocoris</name>
    <name type="common">Firebug parasite</name>
    <dbReference type="NCBI Taxonomy" id="157538"/>
    <lineage>
        <taxon>Eukaryota</taxon>
        <taxon>Discoba</taxon>
        <taxon>Euglenozoa</taxon>
        <taxon>Kinetoplastea</taxon>
        <taxon>Metakinetoplastina</taxon>
        <taxon>Trypanosomatida</taxon>
        <taxon>Trypanosomatidae</taxon>
        <taxon>Leishmaniinae</taxon>
        <taxon>Leptomonas</taxon>
    </lineage>
</organism>
<proteinExistence type="predicted"/>
<evidence type="ECO:0000313" key="3">
    <source>
        <dbReference type="EMBL" id="KPA77991.1"/>
    </source>
</evidence>
<accession>A0A0N0DTU7</accession>
<dbReference type="EMBL" id="LGTL01000015">
    <property type="protein sequence ID" value="KPA77991.1"/>
    <property type="molecule type" value="Genomic_DNA"/>
</dbReference>
<dbReference type="Proteomes" id="UP000037923">
    <property type="component" value="Unassembled WGS sequence"/>
</dbReference>
<feature type="transmembrane region" description="Helical" evidence="2">
    <location>
        <begin position="98"/>
        <end position="119"/>
    </location>
</feature>
<dbReference type="AlphaFoldDB" id="A0A0N0DTU7"/>
<feature type="transmembrane region" description="Helical" evidence="2">
    <location>
        <begin position="232"/>
        <end position="251"/>
    </location>
</feature>
<keyword evidence="2" id="KW-0812">Transmembrane</keyword>
<reference evidence="3 4" key="1">
    <citation type="submission" date="2015-07" db="EMBL/GenBank/DDBJ databases">
        <title>High-quality genome of monoxenous trypanosomatid Leptomonas pyrrhocoris.</title>
        <authorList>
            <person name="Flegontov P."/>
            <person name="Butenko A."/>
            <person name="Firsov S."/>
            <person name="Vlcek C."/>
            <person name="Logacheva M.D."/>
            <person name="Field M."/>
            <person name="Filatov D."/>
            <person name="Flegontova O."/>
            <person name="Gerasimov E."/>
            <person name="Jackson A.P."/>
            <person name="Kelly S."/>
            <person name="Opperdoes F."/>
            <person name="O'Reilly A."/>
            <person name="Votypka J."/>
            <person name="Yurchenko V."/>
            <person name="Lukes J."/>
        </authorList>
    </citation>
    <scope>NUCLEOTIDE SEQUENCE [LARGE SCALE GENOMIC DNA]</scope>
    <source>
        <strain evidence="3">H10</strain>
    </source>
</reference>
<dbReference type="GeneID" id="26907042"/>
<gene>
    <name evidence="3" type="ORF">ABB37_06756</name>
</gene>
<evidence type="ECO:0000313" key="4">
    <source>
        <dbReference type="Proteomes" id="UP000037923"/>
    </source>
</evidence>
<protein>
    <submittedName>
        <fullName evidence="3">Uncharacterized protein</fullName>
    </submittedName>
</protein>
<keyword evidence="2" id="KW-1133">Transmembrane helix</keyword>
<sequence length="366" mass="40297">MLRAAGDSLVQDERGDRCYVAINPGYAAPPAAYTRVLAVRSLVGFLAFVGTLLSAVGQAVYFRRGAYGMSKYGVWRSFQFPGCWINDLDPEASKMRKVFAVATSVFGLISCILSTVYAVEWPTLERARRAEQEDNFQLLCTYATGLNDAEDSSATSFPFVNARVENRGHVEKVPIEEVERRRRKKDNDVGIAIFSMTMMAAVSAIITVLLMLYFHDSDFYCDGYQSEWDAGFGLFIASLALSVTAFILVAIPQLTDLYLCRLPPVVRCQLMLVDVHRALQQQPPPGASTAQYRSYTNAGLPVALPGPHRSLLRHASPPPAGELSAEVSPGRGQLPEAEQEDNYTTAAYYTAPPPLFRMVHSDAPPH</sequence>
<keyword evidence="4" id="KW-1185">Reference proteome</keyword>